<name>A0A9X4BRJ0_9XANT</name>
<evidence type="ECO:0000256" key="3">
    <source>
        <dbReference type="ARBA" id="ARBA00012737"/>
    </source>
</evidence>
<accession>A0A9X4BRJ0</accession>
<evidence type="ECO:0000256" key="4">
    <source>
        <dbReference type="ARBA" id="ARBA00022741"/>
    </source>
</evidence>
<keyword evidence="5 9" id="KW-0067">ATP-binding</keyword>
<evidence type="ECO:0000259" key="10">
    <source>
        <dbReference type="PROSITE" id="PS51278"/>
    </source>
</evidence>
<dbReference type="PIRSF" id="PIRSF001589">
    <property type="entry name" value="Asn_synthetase_glu-h"/>
    <property type="match status" value="1"/>
</dbReference>
<dbReference type="Proteomes" id="UP001140230">
    <property type="component" value="Unassembled WGS sequence"/>
</dbReference>
<dbReference type="AlphaFoldDB" id="A0A9X4BRJ0"/>
<feature type="binding site" evidence="9">
    <location>
        <position position="102"/>
    </location>
    <ligand>
        <name>L-glutamine</name>
        <dbReference type="ChEBI" id="CHEBI:58359"/>
    </ligand>
</feature>
<dbReference type="Gene3D" id="3.40.50.620">
    <property type="entry name" value="HUPs"/>
    <property type="match status" value="1"/>
</dbReference>
<dbReference type="PANTHER" id="PTHR43284">
    <property type="entry name" value="ASPARAGINE SYNTHETASE (GLUTAMINE-HYDROLYZING)"/>
    <property type="match status" value="1"/>
</dbReference>
<dbReference type="CDD" id="cd00712">
    <property type="entry name" value="AsnB"/>
    <property type="match status" value="1"/>
</dbReference>
<keyword evidence="8" id="KW-0028">Amino-acid biosynthesis</keyword>
<keyword evidence="6 8" id="KW-0315">Glutamine amidotransferase</keyword>
<evidence type="ECO:0000256" key="9">
    <source>
        <dbReference type="PIRSR" id="PIRSR001589-2"/>
    </source>
</evidence>
<dbReference type="EC" id="6.3.5.4" evidence="3"/>
<dbReference type="InterPro" id="IPR033738">
    <property type="entry name" value="AsnB_N"/>
</dbReference>
<dbReference type="EMBL" id="JANWTP010000029">
    <property type="protein sequence ID" value="MDC8638272.1"/>
    <property type="molecule type" value="Genomic_DNA"/>
</dbReference>
<dbReference type="PANTHER" id="PTHR43284:SF1">
    <property type="entry name" value="ASPARAGINE SYNTHETASE"/>
    <property type="match status" value="1"/>
</dbReference>
<keyword evidence="11" id="KW-0436">Ligase</keyword>
<dbReference type="Pfam" id="PF00733">
    <property type="entry name" value="Asn_synthase"/>
    <property type="match status" value="1"/>
</dbReference>
<dbReference type="InterPro" id="IPR001962">
    <property type="entry name" value="Asn_synthase"/>
</dbReference>
<dbReference type="InterPro" id="IPR014729">
    <property type="entry name" value="Rossmann-like_a/b/a_fold"/>
</dbReference>
<proteinExistence type="inferred from homology"/>
<organism evidence="11 12">
    <name type="scientific">Xanthomonas hortorum pv. hederae</name>
    <dbReference type="NCBI Taxonomy" id="453603"/>
    <lineage>
        <taxon>Bacteria</taxon>
        <taxon>Pseudomonadati</taxon>
        <taxon>Pseudomonadota</taxon>
        <taxon>Gammaproteobacteria</taxon>
        <taxon>Lysobacterales</taxon>
        <taxon>Lysobacteraceae</taxon>
        <taxon>Xanthomonas</taxon>
    </lineage>
</organism>
<evidence type="ECO:0000256" key="5">
    <source>
        <dbReference type="ARBA" id="ARBA00022840"/>
    </source>
</evidence>
<feature type="domain" description="Glutamine amidotransferase type-2" evidence="10">
    <location>
        <begin position="2"/>
        <end position="221"/>
    </location>
</feature>
<keyword evidence="8" id="KW-0061">Asparagine biosynthesis</keyword>
<dbReference type="InterPro" id="IPR017932">
    <property type="entry name" value="GATase_2_dom"/>
</dbReference>
<dbReference type="SUPFAM" id="SSF56235">
    <property type="entry name" value="N-terminal nucleophile aminohydrolases (Ntn hydrolases)"/>
    <property type="match status" value="1"/>
</dbReference>
<dbReference type="GO" id="GO:0005829">
    <property type="term" value="C:cytosol"/>
    <property type="evidence" value="ECO:0007669"/>
    <property type="project" value="TreeGrafter"/>
</dbReference>
<evidence type="ECO:0000313" key="12">
    <source>
        <dbReference type="Proteomes" id="UP001140230"/>
    </source>
</evidence>
<dbReference type="CDD" id="cd01991">
    <property type="entry name" value="Asn_synthase_B_C"/>
    <property type="match status" value="1"/>
</dbReference>
<keyword evidence="4 9" id="KW-0547">Nucleotide-binding</keyword>
<dbReference type="Gene3D" id="3.60.20.10">
    <property type="entry name" value="Glutamine Phosphoribosylpyrophosphate, subunit 1, domain 1"/>
    <property type="match status" value="1"/>
</dbReference>
<dbReference type="GO" id="GO:0006529">
    <property type="term" value="P:asparagine biosynthetic process"/>
    <property type="evidence" value="ECO:0007669"/>
    <property type="project" value="UniProtKB-KW"/>
</dbReference>
<sequence>MCGIAGFLDFHGAAQPAHERASILHSMGLQLARRGPDEETRYCDDRLSLVFRRLSIVDVAGGAQPFWNQERSIVAVVNGEIYNHRELRAQLGDRHVFRSHSDCEIVVHLYQEFGIEAFARLNGIFALCIWDIGQRKLVLARDHLGVKPMFYCDGPDTFLFGSEIKALRAHPQCSPELDWSDLHLGGPRDGMHDPRYALRLPSYVEGVDVLPGGHYLTVHDGRCSRPQAYWRIEDTEIEAAASPQQLCERYADLLEASVHAQLMSDVPVGIFLSGGLDSCTIAAIARRYRPDIHCLNIVEETVEASGDADAARSLAAHAGLRFSQVRFRADHFLAEQPLGLEELEYFVWMMDTPFLDPEIFFKHEAHRFLKTQRPELKVVLLGQGADEFAGGYSNSYAAPHVSWDGYLKAQRVAAFAPPYRDWIDRDNVRDRERLSYRPLMRSFVCSLQRYNLWHEDRTSAAQGVESRVPFLDPRLVEFLWSIPESAHAQLFWDKQIVRKAASRWMPERFCQRPKVPFFQGNDTSSITRMFFVLFRNAWPSFVEKYVDVADSLFDTRAAAQLAQQAATDPAALIGLFRLMALAIFERQGSRTAQTHYPGFMTAPSPLHADA</sequence>
<dbReference type="InterPro" id="IPR029055">
    <property type="entry name" value="Ntn_hydrolases_N"/>
</dbReference>
<dbReference type="GO" id="GO:0004066">
    <property type="term" value="F:asparagine synthase (glutamine-hydrolyzing) activity"/>
    <property type="evidence" value="ECO:0007669"/>
    <property type="project" value="UniProtKB-EC"/>
</dbReference>
<reference evidence="11" key="2">
    <citation type="submission" date="2022-08" db="EMBL/GenBank/DDBJ databases">
        <authorList>
            <person name="Iruegas-Bocardo F."/>
            <person name="Weisberg A.J."/>
            <person name="Riutta E.R."/>
            <person name="Kilday K."/>
            <person name="Bonkowski J.C."/>
            <person name="Creswell T."/>
            <person name="Daughtrey M.L."/>
            <person name="Rane K."/>
            <person name="Grunwald N.J."/>
            <person name="Chang J.H."/>
            <person name="Putnam M.L."/>
        </authorList>
    </citation>
    <scope>NUCLEOTIDE SEQUENCE</scope>
    <source>
        <strain evidence="11">22-338</strain>
    </source>
</reference>
<dbReference type="InterPro" id="IPR051786">
    <property type="entry name" value="ASN_synthetase/amidase"/>
</dbReference>
<dbReference type="SUPFAM" id="SSF52402">
    <property type="entry name" value="Adenine nucleotide alpha hydrolases-like"/>
    <property type="match status" value="1"/>
</dbReference>
<dbReference type="Pfam" id="PF13537">
    <property type="entry name" value="GATase_7"/>
    <property type="match status" value="1"/>
</dbReference>
<dbReference type="InterPro" id="IPR006426">
    <property type="entry name" value="Asn_synth_AEB"/>
</dbReference>
<comment type="caution">
    <text evidence="11">The sequence shown here is derived from an EMBL/GenBank/DDBJ whole genome shotgun (WGS) entry which is preliminary data.</text>
</comment>
<protein>
    <recommendedName>
        <fullName evidence="3">asparagine synthase (glutamine-hydrolyzing)</fullName>
        <ecNumber evidence="3">6.3.5.4</ecNumber>
    </recommendedName>
</protein>
<evidence type="ECO:0000313" key="11">
    <source>
        <dbReference type="EMBL" id="MDC8638272.1"/>
    </source>
</evidence>
<gene>
    <name evidence="11" type="primary">asnB</name>
    <name evidence="11" type="ORF">NY667_10625</name>
</gene>
<evidence type="ECO:0000256" key="2">
    <source>
        <dbReference type="ARBA" id="ARBA00005752"/>
    </source>
</evidence>
<reference evidence="11" key="1">
    <citation type="journal article" date="2022" name="Phytopathology">
        <title>Whole genome sequencing-based tracing of a 2022 introduction and outbreak of Xanthomonas hortorum pv. pelargonii.</title>
        <authorList>
            <person name="Iruegas Bocardo F."/>
            <person name="Weisberg A.J."/>
            <person name="Riutta E.R."/>
            <person name="Kilday K.B."/>
            <person name="Bonkowski J.C."/>
            <person name="Creswell T.C."/>
            <person name="Daughtrey M."/>
            <person name="Rane K.K."/>
            <person name="Grunwald N.J."/>
            <person name="Chang J.H."/>
            <person name="Putnam M."/>
        </authorList>
    </citation>
    <scope>NUCLEOTIDE SEQUENCE</scope>
    <source>
        <strain evidence="11">22-338</strain>
    </source>
</reference>
<evidence type="ECO:0000256" key="6">
    <source>
        <dbReference type="ARBA" id="ARBA00022962"/>
    </source>
</evidence>
<dbReference type="RefSeq" id="WP_273664082.1">
    <property type="nucleotide sequence ID" value="NZ_CP168178.1"/>
</dbReference>
<feature type="active site" description="For GATase activity" evidence="8">
    <location>
        <position position="2"/>
    </location>
</feature>
<dbReference type="NCBIfam" id="TIGR01536">
    <property type="entry name" value="asn_synth_AEB"/>
    <property type="match status" value="1"/>
</dbReference>
<evidence type="ECO:0000256" key="8">
    <source>
        <dbReference type="PIRSR" id="PIRSR001589-1"/>
    </source>
</evidence>
<evidence type="ECO:0000256" key="1">
    <source>
        <dbReference type="ARBA" id="ARBA00005187"/>
    </source>
</evidence>
<comment type="pathway">
    <text evidence="1">Amino-acid biosynthesis; L-asparagine biosynthesis; L-asparagine from L-aspartate (L-Gln route): step 1/1.</text>
</comment>
<evidence type="ECO:0000256" key="7">
    <source>
        <dbReference type="ARBA" id="ARBA00048741"/>
    </source>
</evidence>
<dbReference type="GO" id="GO:0005524">
    <property type="term" value="F:ATP binding"/>
    <property type="evidence" value="ECO:0007669"/>
    <property type="project" value="UniProtKB-KW"/>
</dbReference>
<comment type="catalytic activity">
    <reaction evidence="7">
        <text>L-aspartate + L-glutamine + ATP + H2O = L-asparagine + L-glutamate + AMP + diphosphate + H(+)</text>
        <dbReference type="Rhea" id="RHEA:12228"/>
        <dbReference type="ChEBI" id="CHEBI:15377"/>
        <dbReference type="ChEBI" id="CHEBI:15378"/>
        <dbReference type="ChEBI" id="CHEBI:29985"/>
        <dbReference type="ChEBI" id="CHEBI:29991"/>
        <dbReference type="ChEBI" id="CHEBI:30616"/>
        <dbReference type="ChEBI" id="CHEBI:33019"/>
        <dbReference type="ChEBI" id="CHEBI:58048"/>
        <dbReference type="ChEBI" id="CHEBI:58359"/>
        <dbReference type="ChEBI" id="CHEBI:456215"/>
        <dbReference type="EC" id="6.3.5.4"/>
    </reaction>
</comment>
<dbReference type="PROSITE" id="PS51278">
    <property type="entry name" value="GATASE_TYPE_2"/>
    <property type="match status" value="1"/>
</dbReference>
<comment type="similarity">
    <text evidence="2">Belongs to the asparagine synthetase family.</text>
</comment>